<name>A0A1N6JR38_9BACT</name>
<dbReference type="InterPro" id="IPR039420">
    <property type="entry name" value="WalR-like"/>
</dbReference>
<dbReference type="SUPFAM" id="SSF52172">
    <property type="entry name" value="CheY-like"/>
    <property type="match status" value="1"/>
</dbReference>
<keyword evidence="5" id="KW-0804">Transcription</keyword>
<evidence type="ECO:0000259" key="9">
    <source>
        <dbReference type="PROSITE" id="PS51755"/>
    </source>
</evidence>
<dbReference type="GO" id="GO:0005829">
    <property type="term" value="C:cytosol"/>
    <property type="evidence" value="ECO:0007669"/>
    <property type="project" value="TreeGrafter"/>
</dbReference>
<dbReference type="PANTHER" id="PTHR48111">
    <property type="entry name" value="REGULATOR OF RPOS"/>
    <property type="match status" value="1"/>
</dbReference>
<reference evidence="10 11" key="1">
    <citation type="submission" date="2016-11" db="EMBL/GenBank/DDBJ databases">
        <authorList>
            <person name="Jaros S."/>
            <person name="Januszkiewicz K."/>
            <person name="Wedrychowicz H."/>
        </authorList>
    </citation>
    <scope>NUCLEOTIDE SEQUENCE [LARGE SCALE GENOMIC DNA]</scope>
    <source>
        <strain evidence="10 11">DSM 24787</strain>
    </source>
</reference>
<evidence type="ECO:0000256" key="2">
    <source>
        <dbReference type="ARBA" id="ARBA00023012"/>
    </source>
</evidence>
<keyword evidence="1 6" id="KW-0597">Phosphoprotein</keyword>
<dbReference type="CDD" id="cd17574">
    <property type="entry name" value="REC_OmpR"/>
    <property type="match status" value="1"/>
</dbReference>
<dbReference type="AlphaFoldDB" id="A0A1N6JR38"/>
<dbReference type="CDD" id="cd00383">
    <property type="entry name" value="trans_reg_C"/>
    <property type="match status" value="1"/>
</dbReference>
<dbReference type="Pfam" id="PF00486">
    <property type="entry name" value="Trans_reg_C"/>
    <property type="match status" value="1"/>
</dbReference>
<dbReference type="EMBL" id="FSRA01000002">
    <property type="protein sequence ID" value="SIO46649.1"/>
    <property type="molecule type" value="Genomic_DNA"/>
</dbReference>
<dbReference type="GO" id="GO:0032993">
    <property type="term" value="C:protein-DNA complex"/>
    <property type="evidence" value="ECO:0007669"/>
    <property type="project" value="TreeGrafter"/>
</dbReference>
<feature type="domain" description="Response regulatory" evidence="8">
    <location>
        <begin position="15"/>
        <end position="129"/>
    </location>
</feature>
<evidence type="ECO:0000256" key="4">
    <source>
        <dbReference type="ARBA" id="ARBA00023125"/>
    </source>
</evidence>
<evidence type="ECO:0000256" key="7">
    <source>
        <dbReference type="PROSITE-ProRule" id="PRU01091"/>
    </source>
</evidence>
<evidence type="ECO:0000256" key="6">
    <source>
        <dbReference type="PROSITE-ProRule" id="PRU00169"/>
    </source>
</evidence>
<dbReference type="Pfam" id="PF00072">
    <property type="entry name" value="Response_reg"/>
    <property type="match status" value="1"/>
</dbReference>
<dbReference type="Gene3D" id="1.10.10.10">
    <property type="entry name" value="Winged helix-like DNA-binding domain superfamily/Winged helix DNA-binding domain"/>
    <property type="match status" value="1"/>
</dbReference>
<keyword evidence="11" id="KW-1185">Reference proteome</keyword>
<evidence type="ECO:0000313" key="10">
    <source>
        <dbReference type="EMBL" id="SIO46649.1"/>
    </source>
</evidence>
<protein>
    <submittedName>
        <fullName evidence="10">DNA-binding response regulator, OmpR family, contains REC and winged-helix (WHTH) domain</fullName>
    </submittedName>
</protein>
<dbReference type="SMART" id="SM00448">
    <property type="entry name" value="REC"/>
    <property type="match status" value="1"/>
</dbReference>
<dbReference type="InterPro" id="IPR016032">
    <property type="entry name" value="Sig_transdc_resp-reg_C-effctor"/>
</dbReference>
<dbReference type="PROSITE" id="PS51755">
    <property type="entry name" value="OMPR_PHOB"/>
    <property type="match status" value="1"/>
</dbReference>
<dbReference type="InterPro" id="IPR001867">
    <property type="entry name" value="OmpR/PhoB-type_DNA-bd"/>
</dbReference>
<feature type="domain" description="OmpR/PhoB-type" evidence="9">
    <location>
        <begin position="143"/>
        <end position="240"/>
    </location>
</feature>
<dbReference type="InterPro" id="IPR011006">
    <property type="entry name" value="CheY-like_superfamily"/>
</dbReference>
<dbReference type="GO" id="GO:0000976">
    <property type="term" value="F:transcription cis-regulatory region binding"/>
    <property type="evidence" value="ECO:0007669"/>
    <property type="project" value="TreeGrafter"/>
</dbReference>
<keyword evidence="2" id="KW-0902">Two-component regulatory system</keyword>
<dbReference type="GO" id="GO:0006355">
    <property type="term" value="P:regulation of DNA-templated transcription"/>
    <property type="evidence" value="ECO:0007669"/>
    <property type="project" value="InterPro"/>
</dbReference>
<evidence type="ECO:0000313" key="11">
    <source>
        <dbReference type="Proteomes" id="UP000185003"/>
    </source>
</evidence>
<feature type="modified residue" description="4-aspartylphosphate" evidence="6">
    <location>
        <position position="64"/>
    </location>
</feature>
<sequence length="240" mass="28049">MYHEHSGNLYNMNASVLLIEDESQLAQIVKDSLEMRGFRMFIANDGNEGLRLYRQHKPDVIVLDIMMPNMDGFSLTAEIRKSDKQTPIIFLSAKSQTIDVVKGFELGGNDYLKKPFSMDELIVRIRSLLNRFQPTPVQQEQGEDNVTIGQYAFNYTKQTLSRNNHTEFLSHREAEVLWRLCKHRNQVMERKSILLDIWGDDNFFNARSMDVFITKLRRYLKEDPRIQIVNIRGIGYKLIS</sequence>
<accession>A0A1N6JR38</accession>
<dbReference type="SMART" id="SM00862">
    <property type="entry name" value="Trans_reg_C"/>
    <property type="match status" value="1"/>
</dbReference>
<keyword evidence="4 7" id="KW-0238">DNA-binding</keyword>
<keyword evidence="3" id="KW-0805">Transcription regulation</keyword>
<dbReference type="SUPFAM" id="SSF46894">
    <property type="entry name" value="C-terminal effector domain of the bipartite response regulators"/>
    <property type="match status" value="1"/>
</dbReference>
<feature type="DNA-binding region" description="OmpR/PhoB-type" evidence="7">
    <location>
        <begin position="143"/>
        <end position="240"/>
    </location>
</feature>
<dbReference type="InterPro" id="IPR036388">
    <property type="entry name" value="WH-like_DNA-bd_sf"/>
</dbReference>
<dbReference type="Gene3D" id="6.10.250.690">
    <property type="match status" value="1"/>
</dbReference>
<evidence type="ECO:0000259" key="8">
    <source>
        <dbReference type="PROSITE" id="PS50110"/>
    </source>
</evidence>
<dbReference type="PANTHER" id="PTHR48111:SF40">
    <property type="entry name" value="PHOSPHATE REGULON TRANSCRIPTIONAL REGULATORY PROTEIN PHOB"/>
    <property type="match status" value="1"/>
</dbReference>
<evidence type="ECO:0000256" key="1">
    <source>
        <dbReference type="ARBA" id="ARBA00022553"/>
    </source>
</evidence>
<gene>
    <name evidence="10" type="ORF">SAMN04488055_4283</name>
</gene>
<dbReference type="STRING" id="536979.SAMN04488055_4283"/>
<dbReference type="InterPro" id="IPR001789">
    <property type="entry name" value="Sig_transdc_resp-reg_receiver"/>
</dbReference>
<dbReference type="GO" id="GO:0000156">
    <property type="term" value="F:phosphorelay response regulator activity"/>
    <property type="evidence" value="ECO:0007669"/>
    <property type="project" value="TreeGrafter"/>
</dbReference>
<dbReference type="Proteomes" id="UP000185003">
    <property type="component" value="Unassembled WGS sequence"/>
</dbReference>
<dbReference type="Gene3D" id="3.40.50.2300">
    <property type="match status" value="1"/>
</dbReference>
<evidence type="ECO:0000256" key="3">
    <source>
        <dbReference type="ARBA" id="ARBA00023015"/>
    </source>
</evidence>
<dbReference type="FunFam" id="3.40.50.2300:FF:000001">
    <property type="entry name" value="DNA-binding response regulator PhoB"/>
    <property type="match status" value="1"/>
</dbReference>
<evidence type="ECO:0000256" key="5">
    <source>
        <dbReference type="ARBA" id="ARBA00023163"/>
    </source>
</evidence>
<dbReference type="PROSITE" id="PS50110">
    <property type="entry name" value="RESPONSE_REGULATORY"/>
    <property type="match status" value="1"/>
</dbReference>
<organism evidence="10 11">
    <name type="scientific">Chitinophaga niabensis</name>
    <dbReference type="NCBI Taxonomy" id="536979"/>
    <lineage>
        <taxon>Bacteria</taxon>
        <taxon>Pseudomonadati</taxon>
        <taxon>Bacteroidota</taxon>
        <taxon>Chitinophagia</taxon>
        <taxon>Chitinophagales</taxon>
        <taxon>Chitinophagaceae</taxon>
        <taxon>Chitinophaga</taxon>
    </lineage>
</organism>
<proteinExistence type="predicted"/>